<feature type="compositionally biased region" description="Polar residues" evidence="2">
    <location>
        <begin position="73"/>
        <end position="84"/>
    </location>
</feature>
<dbReference type="CDD" id="cd12148">
    <property type="entry name" value="fungal_TF_MHR"/>
    <property type="match status" value="1"/>
</dbReference>
<keyword evidence="5" id="KW-1185">Reference proteome</keyword>
<evidence type="ECO:0000313" key="5">
    <source>
        <dbReference type="Proteomes" id="UP001610334"/>
    </source>
</evidence>
<evidence type="ECO:0000256" key="2">
    <source>
        <dbReference type="SAM" id="MobiDB-lite"/>
    </source>
</evidence>
<name>A0ABR4GSA1_9EURO</name>
<feature type="region of interest" description="Disordered" evidence="2">
    <location>
        <begin position="72"/>
        <end position="98"/>
    </location>
</feature>
<dbReference type="PANTHER" id="PTHR47425">
    <property type="entry name" value="FARB-RELATED"/>
    <property type="match status" value="1"/>
</dbReference>
<keyword evidence="1" id="KW-0539">Nucleus</keyword>
<dbReference type="InterPro" id="IPR007219">
    <property type="entry name" value="XnlR_reg_dom"/>
</dbReference>
<evidence type="ECO:0000313" key="4">
    <source>
        <dbReference type="EMBL" id="KAL2801954.1"/>
    </source>
</evidence>
<dbReference type="InterPro" id="IPR052761">
    <property type="entry name" value="Fungal_Detox/Toxin_TFs"/>
</dbReference>
<comment type="caution">
    <text evidence="4">The sequence shown here is derived from an EMBL/GenBank/DDBJ whole genome shotgun (WGS) entry which is preliminary data.</text>
</comment>
<organism evidence="4 5">
    <name type="scientific">Aspergillus granulosus</name>
    <dbReference type="NCBI Taxonomy" id="176169"/>
    <lineage>
        <taxon>Eukaryota</taxon>
        <taxon>Fungi</taxon>
        <taxon>Dikarya</taxon>
        <taxon>Ascomycota</taxon>
        <taxon>Pezizomycotina</taxon>
        <taxon>Eurotiomycetes</taxon>
        <taxon>Eurotiomycetidae</taxon>
        <taxon>Eurotiales</taxon>
        <taxon>Aspergillaceae</taxon>
        <taxon>Aspergillus</taxon>
        <taxon>Aspergillus subgen. Nidulantes</taxon>
    </lineage>
</organism>
<gene>
    <name evidence="4" type="ORF">BJX63DRAFT_438333</name>
</gene>
<feature type="domain" description="Xylanolytic transcriptional activator regulatory" evidence="3">
    <location>
        <begin position="218"/>
        <end position="345"/>
    </location>
</feature>
<evidence type="ECO:0000256" key="1">
    <source>
        <dbReference type="ARBA" id="ARBA00023242"/>
    </source>
</evidence>
<dbReference type="Pfam" id="PF04082">
    <property type="entry name" value="Fungal_trans"/>
    <property type="match status" value="1"/>
</dbReference>
<accession>A0ABR4GSA1</accession>
<proteinExistence type="predicted"/>
<feature type="region of interest" description="Disordered" evidence="2">
    <location>
        <begin position="175"/>
        <end position="195"/>
    </location>
</feature>
<dbReference type="EMBL" id="JBFXLT010000222">
    <property type="protein sequence ID" value="KAL2801954.1"/>
    <property type="molecule type" value="Genomic_DNA"/>
</dbReference>
<reference evidence="4 5" key="1">
    <citation type="submission" date="2024-07" db="EMBL/GenBank/DDBJ databases">
        <title>Section-level genome sequencing and comparative genomics of Aspergillus sections Usti and Cavernicolus.</title>
        <authorList>
            <consortium name="Lawrence Berkeley National Laboratory"/>
            <person name="Nybo J.L."/>
            <person name="Vesth T.C."/>
            <person name="Theobald S."/>
            <person name="Frisvad J.C."/>
            <person name="Larsen T.O."/>
            <person name="Kjaerboelling I."/>
            <person name="Rothschild-Mancinelli K."/>
            <person name="Lyhne E.K."/>
            <person name="Kogle M.E."/>
            <person name="Barry K."/>
            <person name="Clum A."/>
            <person name="Na H."/>
            <person name="Ledsgaard L."/>
            <person name="Lin J."/>
            <person name="Lipzen A."/>
            <person name="Kuo A."/>
            <person name="Riley R."/>
            <person name="Mondo S."/>
            <person name="Labutti K."/>
            <person name="Haridas S."/>
            <person name="Pangalinan J."/>
            <person name="Salamov A.A."/>
            <person name="Simmons B.A."/>
            <person name="Magnuson J.K."/>
            <person name="Chen J."/>
            <person name="Drula E."/>
            <person name="Henrissat B."/>
            <person name="Wiebenga A."/>
            <person name="Lubbers R.J."/>
            <person name="Gomes A.C."/>
            <person name="Makela M.R."/>
            <person name="Stajich J."/>
            <person name="Grigoriev I.V."/>
            <person name="Mortensen U.H."/>
            <person name="De Vries R.P."/>
            <person name="Baker S.E."/>
            <person name="Andersen M.R."/>
        </authorList>
    </citation>
    <scope>NUCLEOTIDE SEQUENCE [LARGE SCALE GENOMIC DNA]</scope>
    <source>
        <strain evidence="4 5">CBS 588.65</strain>
    </source>
</reference>
<dbReference type="Proteomes" id="UP001610334">
    <property type="component" value="Unassembled WGS sequence"/>
</dbReference>
<sequence length="642" mass="71433">MLSLTSLQAILGTEKLIRLRIYTPCRNVLQFELKSALLPRYMIQVSVHVAAWTLIADGGKLLQPPYMFASHQPPVSDSNSTTHSPVHDRASVSESSTLPSQYLALSPRHLSTNGIDKAQDGRQSFQIVHEQPLPAKSNPGSAYNDLMTLRDGTNPITILTEALGSAASERLASNTPMDGESWMPSKTTQAGPSDADTEFLRHKGTFSLPPRHVCDKLLTLFFEKVYIAIPVLNRAEFVQEYWRQTSSMFVLQSVLASAVPHAPSELLKEAGFPDRAAAQEAFFTRAKLLNDFDVETRMLQRLQGSLILAVTHVSHYMQCDHRYWFSNATCIASRMGLHRYMQHASSDSSTKCSAGYGGLYVPQLAEDDWEDESLPEGQNMLLPIGSHEKFYLIQSCKLSLLISRFWVKLLDSRESQLSCDELEAAFSSWRHSFRTAEKPTTGDSERSSVSSWHLTLQARGYVCECVLYRMMMRRSRAVSSPSECTAKQGLYGALFELDTTIDRVMNQNAGQFSTWLFHTCISTAIALHVERCLSSSTSSFDKVLSTLRIQVMLEFLREMAKSWSYIGCFVTLFEAVIRSTGLSISLPGPPLEPADTLPSPVSIGLQNGPWKISQDISPWPFGVDTSVPFDIPSGPFDANSIL</sequence>
<protein>
    <recommendedName>
        <fullName evidence="3">Xylanolytic transcriptional activator regulatory domain-containing protein</fullName>
    </recommendedName>
</protein>
<evidence type="ECO:0000259" key="3">
    <source>
        <dbReference type="Pfam" id="PF04082"/>
    </source>
</evidence>
<dbReference type="PANTHER" id="PTHR47425:SF2">
    <property type="entry name" value="FARB-RELATED"/>
    <property type="match status" value="1"/>
</dbReference>